<dbReference type="Pfam" id="PF03724">
    <property type="entry name" value="META"/>
    <property type="match status" value="1"/>
</dbReference>
<gene>
    <name evidence="2" type="ORF">FGL86_07860</name>
</gene>
<dbReference type="RefSeq" id="WP_147184051.1">
    <property type="nucleotide sequence ID" value="NZ_CP042382.1"/>
</dbReference>
<dbReference type="PANTHER" id="PTHR35535">
    <property type="entry name" value="HEAT SHOCK PROTEIN HSLJ"/>
    <property type="match status" value="1"/>
</dbReference>
<feature type="domain" description="DUF306" evidence="1">
    <location>
        <begin position="53"/>
        <end position="160"/>
    </location>
</feature>
<dbReference type="PANTHER" id="PTHR35535:SF1">
    <property type="entry name" value="HEAT SHOCK PROTEIN HSLJ"/>
    <property type="match status" value="1"/>
</dbReference>
<evidence type="ECO:0000259" key="1">
    <source>
        <dbReference type="Pfam" id="PF03724"/>
    </source>
</evidence>
<keyword evidence="3" id="KW-1185">Reference proteome</keyword>
<dbReference type="EMBL" id="CP042382">
    <property type="protein sequence ID" value="QEA38995.1"/>
    <property type="molecule type" value="Genomic_DNA"/>
</dbReference>
<protein>
    <submittedName>
        <fullName evidence="2">META domain-containing protein</fullName>
    </submittedName>
</protein>
<dbReference type="Proteomes" id="UP000321272">
    <property type="component" value="Chromosome"/>
</dbReference>
<proteinExistence type="predicted"/>
<reference evidence="2 3" key="1">
    <citation type="submission" date="2019-06" db="EMBL/GenBank/DDBJ databases">
        <title>Genome analyses of bacteria isolated from kimchi.</title>
        <authorList>
            <person name="Lee S."/>
            <person name="Ahn S."/>
            <person name="Roh S."/>
        </authorList>
    </citation>
    <scope>NUCLEOTIDE SEQUENCE [LARGE SCALE GENOMIC DNA]</scope>
    <source>
        <strain evidence="2 3">CBA4606</strain>
    </source>
</reference>
<sequence length="165" mass="18475">MHALMYLGEILMMNFRRVAVFAFLLSMLAGCAGTPSQQSDNDGGEVTTKPDVTLTNTYWKLMSLAGEQVTVGEGQREPSILLRRDNQWVSGYSGCNVLKGNYQQDEQQLSFEQMATTMMACPDMETERTFLDALNATASWKVQGERLELFDASGRRLATFGARYF</sequence>
<dbReference type="InterPro" id="IPR038670">
    <property type="entry name" value="HslJ-like_sf"/>
</dbReference>
<accession>A0A5B8SU38</accession>
<name>A0A5B8SU38_9GAMM</name>
<dbReference type="Gene3D" id="2.40.128.270">
    <property type="match status" value="1"/>
</dbReference>
<dbReference type="KEGG" id="paur:FGL86_07860"/>
<dbReference type="AlphaFoldDB" id="A0A5B8SU38"/>
<evidence type="ECO:0000313" key="2">
    <source>
        <dbReference type="EMBL" id="QEA38995.1"/>
    </source>
</evidence>
<dbReference type="InterPro" id="IPR005184">
    <property type="entry name" value="DUF306_Meta_HslJ"/>
</dbReference>
<dbReference type="InterPro" id="IPR053147">
    <property type="entry name" value="Hsp_HslJ-like"/>
</dbReference>
<dbReference type="OrthoDB" id="5348860at2"/>
<organism evidence="2 3">
    <name type="scientific">Pistricoccus aurantiacus</name>
    <dbReference type="NCBI Taxonomy" id="1883414"/>
    <lineage>
        <taxon>Bacteria</taxon>
        <taxon>Pseudomonadati</taxon>
        <taxon>Pseudomonadota</taxon>
        <taxon>Gammaproteobacteria</taxon>
        <taxon>Oceanospirillales</taxon>
        <taxon>Halomonadaceae</taxon>
        <taxon>Pistricoccus</taxon>
    </lineage>
</organism>
<evidence type="ECO:0000313" key="3">
    <source>
        <dbReference type="Proteomes" id="UP000321272"/>
    </source>
</evidence>